<dbReference type="PANTHER" id="PTHR39181">
    <property type="entry name" value="TYROSINE-PROTEIN PHOSPHATASE YWQE"/>
    <property type="match status" value="1"/>
</dbReference>
<gene>
    <name evidence="6" type="ORF">SAMN05443428_10917</name>
</gene>
<name>A0A1T4XHR4_9CLOT</name>
<dbReference type="Proteomes" id="UP000190105">
    <property type="component" value="Unassembled WGS sequence"/>
</dbReference>
<dbReference type="EMBL" id="FUYH01000009">
    <property type="protein sequence ID" value="SKA88648.1"/>
    <property type="molecule type" value="Genomic_DNA"/>
</dbReference>
<dbReference type="AlphaFoldDB" id="A0A1T4XHR4"/>
<protein>
    <recommendedName>
        <fullName evidence="2">protein-tyrosine-phosphatase</fullName>
        <ecNumber evidence="2">3.1.3.48</ecNumber>
    </recommendedName>
</protein>
<reference evidence="7" key="1">
    <citation type="submission" date="2017-02" db="EMBL/GenBank/DDBJ databases">
        <authorList>
            <person name="Varghese N."/>
            <person name="Submissions S."/>
        </authorList>
    </citation>
    <scope>NUCLEOTIDE SEQUENCE [LARGE SCALE GENOMIC DNA]</scope>
    <source>
        <strain evidence="7">USBA 833</strain>
    </source>
</reference>
<dbReference type="SUPFAM" id="SSF89550">
    <property type="entry name" value="PHP domain-like"/>
    <property type="match status" value="1"/>
</dbReference>
<evidence type="ECO:0000256" key="5">
    <source>
        <dbReference type="ARBA" id="ARBA00051722"/>
    </source>
</evidence>
<evidence type="ECO:0000256" key="4">
    <source>
        <dbReference type="ARBA" id="ARBA00022912"/>
    </source>
</evidence>
<dbReference type="GO" id="GO:0004725">
    <property type="term" value="F:protein tyrosine phosphatase activity"/>
    <property type="evidence" value="ECO:0007669"/>
    <property type="project" value="UniProtKB-EC"/>
</dbReference>
<organism evidence="6 7">
    <name type="scientific">Caloramator quimbayensis</name>
    <dbReference type="NCBI Taxonomy" id="1147123"/>
    <lineage>
        <taxon>Bacteria</taxon>
        <taxon>Bacillati</taxon>
        <taxon>Bacillota</taxon>
        <taxon>Clostridia</taxon>
        <taxon>Eubacteriales</taxon>
        <taxon>Clostridiaceae</taxon>
        <taxon>Caloramator</taxon>
    </lineage>
</organism>
<evidence type="ECO:0000256" key="1">
    <source>
        <dbReference type="ARBA" id="ARBA00005750"/>
    </source>
</evidence>
<comment type="similarity">
    <text evidence="1">Belongs to the metallo-dependent hydrolases superfamily. CpsB/CapC family.</text>
</comment>
<dbReference type="RefSeq" id="WP_078696453.1">
    <property type="nucleotide sequence ID" value="NZ_FUYH01000009.1"/>
</dbReference>
<dbReference type="STRING" id="1147123.SAMN05443428_10917"/>
<evidence type="ECO:0000256" key="2">
    <source>
        <dbReference type="ARBA" id="ARBA00013064"/>
    </source>
</evidence>
<sequence>MMDIHCHILPLIDDGPDSIETSIEMLKIAKREGIEKIIATPHYYKGVYEGDINQINSLTSNLNEISKNLNLNIQILKGQEVFLTRDLLRLFKNGTILTLNSSKYMLIELPFDILPKYALDIIYELRIMGIIPVIAHPERYSYVIEKPSTINDFIDEGCLFQINSSSITGDFGREIQRTSQILISHNICHFIASDAHSNTKRIPSLKKSFDISQKINSNIIKNVSNNEEMLTNKGQILQDVKKIKENFHIFNIFKPKW</sequence>
<evidence type="ECO:0000313" key="7">
    <source>
        <dbReference type="Proteomes" id="UP000190105"/>
    </source>
</evidence>
<dbReference type="EC" id="3.1.3.48" evidence="2"/>
<dbReference type="PANTHER" id="PTHR39181:SF1">
    <property type="entry name" value="TYROSINE-PROTEIN PHOSPHATASE YWQE"/>
    <property type="match status" value="1"/>
</dbReference>
<dbReference type="Gene3D" id="3.20.20.140">
    <property type="entry name" value="Metal-dependent hydrolases"/>
    <property type="match status" value="1"/>
</dbReference>
<accession>A0A1T4XHR4</accession>
<evidence type="ECO:0000256" key="3">
    <source>
        <dbReference type="ARBA" id="ARBA00022801"/>
    </source>
</evidence>
<comment type="catalytic activity">
    <reaction evidence="5">
        <text>O-phospho-L-tyrosyl-[protein] + H2O = L-tyrosyl-[protein] + phosphate</text>
        <dbReference type="Rhea" id="RHEA:10684"/>
        <dbReference type="Rhea" id="RHEA-COMP:10136"/>
        <dbReference type="Rhea" id="RHEA-COMP:20101"/>
        <dbReference type="ChEBI" id="CHEBI:15377"/>
        <dbReference type="ChEBI" id="CHEBI:43474"/>
        <dbReference type="ChEBI" id="CHEBI:46858"/>
        <dbReference type="ChEBI" id="CHEBI:61978"/>
        <dbReference type="EC" id="3.1.3.48"/>
    </reaction>
</comment>
<keyword evidence="4" id="KW-0904">Protein phosphatase</keyword>
<dbReference type="InterPro" id="IPR016667">
    <property type="entry name" value="Caps_polysacc_synth_CpsB/CapC"/>
</dbReference>
<dbReference type="PIRSF" id="PIRSF016557">
    <property type="entry name" value="Caps_synth_CpsB"/>
    <property type="match status" value="1"/>
</dbReference>
<evidence type="ECO:0000313" key="6">
    <source>
        <dbReference type="EMBL" id="SKA88648.1"/>
    </source>
</evidence>
<dbReference type="Pfam" id="PF19567">
    <property type="entry name" value="CpsB_CapC"/>
    <property type="match status" value="1"/>
</dbReference>
<dbReference type="OrthoDB" id="9788539at2"/>
<keyword evidence="3" id="KW-0378">Hydrolase</keyword>
<dbReference type="GO" id="GO:0030145">
    <property type="term" value="F:manganese ion binding"/>
    <property type="evidence" value="ECO:0007669"/>
    <property type="project" value="InterPro"/>
</dbReference>
<dbReference type="InterPro" id="IPR016195">
    <property type="entry name" value="Pol/histidinol_Pase-like"/>
</dbReference>
<keyword evidence="7" id="KW-1185">Reference proteome</keyword>
<proteinExistence type="inferred from homology"/>